<evidence type="ECO:0000313" key="3">
    <source>
        <dbReference type="Proteomes" id="UP000679220"/>
    </source>
</evidence>
<dbReference type="EMBL" id="JAGTAR010000019">
    <property type="protein sequence ID" value="MBR8536493.1"/>
    <property type="molecule type" value="Genomic_DNA"/>
</dbReference>
<dbReference type="InterPro" id="IPR006674">
    <property type="entry name" value="HD_domain"/>
</dbReference>
<proteinExistence type="predicted"/>
<keyword evidence="3" id="KW-1185">Reference proteome</keyword>
<dbReference type="InterPro" id="IPR051094">
    <property type="entry name" value="Diverse_Catalytic_Enzymes"/>
</dbReference>
<dbReference type="Gene3D" id="1.10.3210.10">
    <property type="entry name" value="Hypothetical protein af1432"/>
    <property type="match status" value="1"/>
</dbReference>
<dbReference type="InterPro" id="IPR003607">
    <property type="entry name" value="HD/PDEase_dom"/>
</dbReference>
<evidence type="ECO:0000313" key="2">
    <source>
        <dbReference type="EMBL" id="MBR8536493.1"/>
    </source>
</evidence>
<dbReference type="SUPFAM" id="SSF109604">
    <property type="entry name" value="HD-domain/PDEase-like"/>
    <property type="match status" value="1"/>
</dbReference>
<dbReference type="RefSeq" id="WP_212191520.1">
    <property type="nucleotide sequence ID" value="NZ_JAGTAR010000019.1"/>
</dbReference>
<dbReference type="PANTHER" id="PTHR35795">
    <property type="entry name" value="SLR1885 PROTEIN"/>
    <property type="match status" value="1"/>
</dbReference>
<reference evidence="2" key="2">
    <citation type="submission" date="2021-04" db="EMBL/GenBank/DDBJ databases">
        <authorList>
            <person name="Zhang T."/>
            <person name="Zhang Y."/>
            <person name="Lu D."/>
            <person name="Zuo D."/>
            <person name="Du Z."/>
        </authorList>
    </citation>
    <scope>NUCLEOTIDE SEQUENCE</scope>
    <source>
        <strain evidence="2">JR1</strain>
    </source>
</reference>
<gene>
    <name evidence="2" type="ORF">KDU71_13045</name>
</gene>
<organism evidence="2 3">
    <name type="scientific">Carboxylicivirga sediminis</name>
    <dbReference type="NCBI Taxonomy" id="2006564"/>
    <lineage>
        <taxon>Bacteria</taxon>
        <taxon>Pseudomonadati</taxon>
        <taxon>Bacteroidota</taxon>
        <taxon>Bacteroidia</taxon>
        <taxon>Marinilabiliales</taxon>
        <taxon>Marinilabiliaceae</taxon>
        <taxon>Carboxylicivirga</taxon>
    </lineage>
</organism>
<feature type="domain" description="HD" evidence="1">
    <location>
        <begin position="23"/>
        <end position="140"/>
    </location>
</feature>
<dbReference type="Proteomes" id="UP000679220">
    <property type="component" value="Unassembled WGS sequence"/>
</dbReference>
<dbReference type="AlphaFoldDB" id="A0A941F451"/>
<dbReference type="Pfam" id="PF01966">
    <property type="entry name" value="HD"/>
    <property type="match status" value="1"/>
</dbReference>
<comment type="caution">
    <text evidence="2">The sequence shown here is derived from an EMBL/GenBank/DDBJ whole genome shotgun (WGS) entry which is preliminary data.</text>
</comment>
<dbReference type="CDD" id="cd00077">
    <property type="entry name" value="HDc"/>
    <property type="match status" value="1"/>
</dbReference>
<name>A0A941F451_9BACT</name>
<accession>A0A941F451</accession>
<evidence type="ECO:0000259" key="1">
    <source>
        <dbReference type="Pfam" id="PF01966"/>
    </source>
</evidence>
<dbReference type="PANTHER" id="PTHR35795:SF1">
    <property type="entry name" value="BIS(5'-NUCLEOSYL)-TETRAPHOSPHATASE, SYMMETRICAL"/>
    <property type="match status" value="1"/>
</dbReference>
<sequence>MNTEAIINKYYTPNSPLWVTLTEHSKAVRDKALNVVSNHPELEADTQFVAEAAMLHDIGIYLTNAPDLNCYGTFPYICHGYLGHDLLKREGYPRHALVCERHTGTGLSVDDIIKQKLPVPHRNMQPISIEEQIICFADKFYSKSRSLREAKSTIKIIKSMRKHGEHQVKQFEIWCEMFL</sequence>
<reference evidence="2" key="1">
    <citation type="journal article" date="2018" name="Int. J. Syst. Evol. Microbiol.">
        <title>Carboxylicivirga sediminis sp. nov., isolated from coastal sediment.</title>
        <authorList>
            <person name="Wang F.Q."/>
            <person name="Ren L.H."/>
            <person name="Zou R.J."/>
            <person name="Sun Y.Z."/>
            <person name="Liu X.J."/>
            <person name="Jiang F."/>
            <person name="Liu L.J."/>
        </authorList>
    </citation>
    <scope>NUCLEOTIDE SEQUENCE</scope>
    <source>
        <strain evidence="2">JR1</strain>
    </source>
</reference>
<protein>
    <submittedName>
        <fullName evidence="2">HD domain-containing protein</fullName>
    </submittedName>
</protein>